<feature type="compositionally biased region" description="Basic and acidic residues" evidence="1">
    <location>
        <begin position="717"/>
        <end position="726"/>
    </location>
</feature>
<feature type="compositionally biased region" description="Polar residues" evidence="1">
    <location>
        <begin position="84"/>
        <end position="94"/>
    </location>
</feature>
<evidence type="ECO:0000256" key="1">
    <source>
        <dbReference type="SAM" id="MobiDB-lite"/>
    </source>
</evidence>
<reference evidence="4" key="1">
    <citation type="submission" date="2017-01" db="EMBL/GenBank/DDBJ databases">
        <authorList>
            <person name="Wang Y."/>
            <person name="White M."/>
            <person name="Kvist S."/>
            <person name="Moncalvo J.-M."/>
        </authorList>
    </citation>
    <scope>NUCLEOTIDE SEQUENCE [LARGE SCALE GENOMIC DNA]</scope>
    <source>
        <strain evidence="4">COL-18-3</strain>
    </source>
</reference>
<feature type="compositionally biased region" description="Basic and acidic residues" evidence="1">
    <location>
        <begin position="826"/>
        <end position="849"/>
    </location>
</feature>
<sequence length="1055" mass="120031">MVKLTLALLTATVATVSANAAATSRSRANAGPMQPPMGQVQDFRIYAAPADDSFHRLLMVQQMIVVQEMELVTVGGGNEDKYGDTSNTTGILNRQSKRFKESNQISKSDSSPESENSFHSRNHDQDDFDTYSENESLDLELENISEGSEYIQPSENELNDIHSDNNDGINYIGDERPGSSRNSRKRKGKSEKHERKVKRKTVRDGERRLKMYTQFGHQWKDRFGPLELAYLKASSMRQAVRDKENESESSDKDDLSESDGYKNMSRESLGISNNSESFSDIGSEPLGNLYSFSEKTGENSNRNFNLRTILPIYKRFYEKQTQIEKYEEEDVYSSGIDEIEDSQTIYLDEEDIIDDVVIKRESEFETGGESDNELMESDSHSIKSNTQKRSTPLVDKNMRYYNQLSTYVFLKNELDPEKDVLCNTNLNILFNLNKSGSSKKVIDSTTRIHGISGTWPVKDSIKQLGIDKEVDTMLEGLGVKSVSNGTKFRNTGVRGDIENYEFNVDDDDDNEQDRILNDVLITKKGVMDGFLETRIKNKYGIDTNNLDDEIKQELLQLFSLKRTRKRAIASSKLEESNQDFKNTKLKRINKDVYDVRMPIVEEYANSRAQRNRANYHYTLFKRYMGSQNWSNGDSVQNSYTEKAKLMNILIASHINKQDNSSGGDRDKDGNQAKKKTKNKQPMLKPIEGVFDPVTLTRLFDLEEAEPSLSSMLEEAEKENKNEKDDYLDLNSDLEENDDENYDSSDSFIDDNDTDEPGERKRNPFLNNRCRIYNLISSDYKNNKEAPKYDNAKLLNKYIQVKNERVFDLYEKDLMSRYMNKSPEATNRNDSETETKEACGSNSDKDLAEPANMDFDHSKVVRNQSISTPFLANNTDNDSLSILFRSPSVQTSLLRIIESGNFGTSSFITSTPTVSSFCRANNEINQPGSSIKDSSSTIATHSDNGKSSRVNIQKTYIPSINTSPVLESPANISDNTKKKRYKNSSFKSLVCCDQVINKLDGILDAALCYNRSQNKPRFQKLSYIDIFNLARFVDIPDTVVNRASERVSQILASYKL</sequence>
<proteinExistence type="predicted"/>
<feature type="compositionally biased region" description="Low complexity" evidence="1">
    <location>
        <begin position="106"/>
        <end position="115"/>
    </location>
</feature>
<dbReference type="AlphaFoldDB" id="A0A1R1PM58"/>
<accession>A0A1R1PM58</accession>
<evidence type="ECO:0000313" key="4">
    <source>
        <dbReference type="Proteomes" id="UP000188320"/>
    </source>
</evidence>
<keyword evidence="2" id="KW-0732">Signal</keyword>
<feature type="region of interest" description="Disordered" evidence="1">
    <location>
        <begin position="76"/>
        <end position="130"/>
    </location>
</feature>
<dbReference type="Proteomes" id="UP000188320">
    <property type="component" value="Unassembled WGS sequence"/>
</dbReference>
<feature type="region of interest" description="Disordered" evidence="1">
    <location>
        <begin position="156"/>
        <end position="205"/>
    </location>
</feature>
<feature type="compositionally biased region" description="Acidic residues" evidence="1">
    <location>
        <begin position="727"/>
        <end position="755"/>
    </location>
</feature>
<feature type="compositionally biased region" description="Acidic residues" evidence="1">
    <location>
        <begin position="364"/>
        <end position="376"/>
    </location>
</feature>
<feature type="signal peptide" evidence="2">
    <location>
        <begin position="1"/>
        <end position="18"/>
    </location>
</feature>
<evidence type="ECO:0000313" key="3">
    <source>
        <dbReference type="EMBL" id="OMH82061.1"/>
    </source>
</evidence>
<feature type="compositionally biased region" description="Basic residues" evidence="1">
    <location>
        <begin position="182"/>
        <end position="201"/>
    </location>
</feature>
<gene>
    <name evidence="3" type="ORF">AX774_g4470</name>
</gene>
<feature type="region of interest" description="Disordered" evidence="1">
    <location>
        <begin position="820"/>
        <end position="849"/>
    </location>
</feature>
<feature type="region of interest" description="Disordered" evidence="1">
    <location>
        <begin position="654"/>
        <end position="687"/>
    </location>
</feature>
<feature type="region of interest" description="Disordered" evidence="1">
    <location>
        <begin position="239"/>
        <end position="280"/>
    </location>
</feature>
<feature type="compositionally biased region" description="Basic and acidic residues" evidence="1">
    <location>
        <begin position="116"/>
        <end position="125"/>
    </location>
</feature>
<comment type="caution">
    <text evidence="3">The sequence shown here is derived from an EMBL/GenBank/DDBJ whole genome shotgun (WGS) entry which is preliminary data.</text>
</comment>
<name>A0A1R1PM58_ZANCU</name>
<organism evidence="3 4">
    <name type="scientific">Zancudomyces culisetae</name>
    <name type="common">Gut fungus</name>
    <name type="synonym">Smittium culisetae</name>
    <dbReference type="NCBI Taxonomy" id="1213189"/>
    <lineage>
        <taxon>Eukaryota</taxon>
        <taxon>Fungi</taxon>
        <taxon>Fungi incertae sedis</taxon>
        <taxon>Zoopagomycota</taxon>
        <taxon>Kickxellomycotina</taxon>
        <taxon>Harpellomycetes</taxon>
        <taxon>Harpellales</taxon>
        <taxon>Legeriomycetaceae</taxon>
        <taxon>Zancudomyces</taxon>
    </lineage>
</organism>
<feature type="region of interest" description="Disordered" evidence="1">
    <location>
        <begin position="707"/>
        <end position="763"/>
    </location>
</feature>
<keyword evidence="4" id="KW-1185">Reference proteome</keyword>
<evidence type="ECO:0000256" key="2">
    <source>
        <dbReference type="SAM" id="SignalP"/>
    </source>
</evidence>
<feature type="region of interest" description="Disordered" evidence="1">
    <location>
        <begin position="364"/>
        <end position="389"/>
    </location>
</feature>
<feature type="region of interest" description="Disordered" evidence="1">
    <location>
        <begin position="925"/>
        <end position="946"/>
    </location>
</feature>
<feature type="chain" id="PRO_5013068361" evidence="2">
    <location>
        <begin position="19"/>
        <end position="1055"/>
    </location>
</feature>
<feature type="compositionally biased region" description="Basic and acidic residues" evidence="1">
    <location>
        <begin position="239"/>
        <end position="255"/>
    </location>
</feature>
<protein>
    <submittedName>
        <fullName evidence="3">Uncharacterized protein</fullName>
    </submittedName>
</protein>
<dbReference type="EMBL" id="LSSK01000749">
    <property type="protein sequence ID" value="OMH82061.1"/>
    <property type="molecule type" value="Genomic_DNA"/>
</dbReference>
<feature type="compositionally biased region" description="Polar residues" evidence="1">
    <location>
        <begin position="270"/>
        <end position="280"/>
    </location>
</feature>